<evidence type="ECO:0000256" key="4">
    <source>
        <dbReference type="RuleBase" id="RU004417"/>
    </source>
</evidence>
<keyword evidence="9" id="KW-1185">Reference proteome</keyword>
<comment type="similarity">
    <text evidence="1 4">Belongs to the Glu/Leu/Phe/Val dehydrogenases family.</text>
</comment>
<dbReference type="SUPFAM" id="SSF51735">
    <property type="entry name" value="NAD(P)-binding Rossmann-fold domains"/>
    <property type="match status" value="1"/>
</dbReference>
<dbReference type="InterPro" id="IPR050724">
    <property type="entry name" value="Glu_Leu_Phe_Val_DH"/>
</dbReference>
<dbReference type="SMART" id="SM00839">
    <property type="entry name" value="ELFV_dehydrog"/>
    <property type="match status" value="1"/>
</dbReference>
<evidence type="ECO:0000256" key="1">
    <source>
        <dbReference type="ARBA" id="ARBA00006382"/>
    </source>
</evidence>
<dbReference type="Gene3D" id="3.40.50.10860">
    <property type="entry name" value="Leucine Dehydrogenase, chain A, domain 1"/>
    <property type="match status" value="1"/>
</dbReference>
<dbReference type="InterPro" id="IPR006096">
    <property type="entry name" value="Glu/Leu/Phe/Val/Trp_DH_C"/>
</dbReference>
<feature type="region of interest" description="Disordered" evidence="5">
    <location>
        <begin position="119"/>
        <end position="178"/>
    </location>
</feature>
<sequence>MVGVTALVILAVSLRQWTGVLGDGRHRRHEAVPAHADGAHTHTAKAHTGGVTHGHADSHSKQPTHATHRHDGRRGNRKTGALAQRVSLLQAGPVVAASGRTEGGTGAIGAAQMAEVTSQVADDGQNAPSSANAQALNPANQGQAPVAASGNTAQAGSPNTSADAQNAHVGEGQTTDGDSGPTEFACKYLWFLFKGCDKKAGKTQEASDATQGGEAAGGDDQQPISPVVASTCTIYGTTVLSLSDFKDADESGWILINDSNAPRITHNKQVNLDKPAQLQLKATLCNAATYEATIKLGVDSSGGFIIRSSEQDFVVFEMNTLSKTATLKSINGAYQDIISEVSCEQINSQFIQKVQIRDTGYKGQIEVQIDGRKIISASRLPFKSTGYFGESRWSRRRRRRSVYIARKRDLRRPFSRADQRVKSQMRPGSRVWLCTLGWWCPRCTPASAGGRVAVPCVTRKALATHMGMDLRVHTAGVQSIHEKGDKMTLRLDSEELRARVEALREHVRRRDPEQPEFLQAFDEVLESLTPVFEEDARYLEVLKHVAEPERAIVFRVTWTNDAGETVTNRGFRVQFSSVLGPYKGGLRFHPRVNMSVLKFLGFEQIFKNSLTGLNMGGAKGGSDFDPSGKSDNEVRAFCQAFMTELHRHIGADTDVPAGDIGVGAREVGYLFGQYRRLRNGFDGALTGKGLEWGGSQIRPEATGYGAVYFATAVLEDRMKEGIAGKRCLVSGSGNVAQYAAEKLIDLGAIPVTLSDSSGYVYEPAGFTKEQLAVVMRLKNPHRKRLSEYLRYSETASFHAGEKPWGVAADVAFPCAMENEILADDARRLVAAGVKLVVEGANMPTHSEAVKLLKAGGVVVCPGKAANAGGVLVSGLEMAQNSQRVRWSREEVDARLREIMFAIYGQCRAASARYGVEGDLVAGANIAGFLRVAGAFVDQGYL</sequence>
<dbReference type="Gene3D" id="3.40.50.720">
    <property type="entry name" value="NAD(P)-binding Rossmann-like Domain"/>
    <property type="match status" value="1"/>
</dbReference>
<evidence type="ECO:0000313" key="9">
    <source>
        <dbReference type="Proteomes" id="UP001497744"/>
    </source>
</evidence>
<accession>A0AAV4LSJ5</accession>
<feature type="chain" id="PRO_5043484064" description="glutamate dehydrogenase (NADP(+))" evidence="6">
    <location>
        <begin position="23"/>
        <end position="941"/>
    </location>
</feature>
<dbReference type="FunFam" id="3.40.50.720:FF:000030">
    <property type="entry name" value="Glutamate dehydrogenase"/>
    <property type="match status" value="1"/>
</dbReference>
<dbReference type="CDD" id="cd05313">
    <property type="entry name" value="NAD_bind_2_Glu_DH"/>
    <property type="match status" value="1"/>
</dbReference>
<proteinExistence type="inferred from homology"/>
<dbReference type="GO" id="GO:0004354">
    <property type="term" value="F:glutamate dehydrogenase (NADP+) activity"/>
    <property type="evidence" value="ECO:0007669"/>
    <property type="project" value="UniProtKB-EC"/>
</dbReference>
<organism evidence="8 9">
    <name type="scientific">Babesia caballi</name>
    <dbReference type="NCBI Taxonomy" id="5871"/>
    <lineage>
        <taxon>Eukaryota</taxon>
        <taxon>Sar</taxon>
        <taxon>Alveolata</taxon>
        <taxon>Apicomplexa</taxon>
        <taxon>Aconoidasida</taxon>
        <taxon>Piroplasmida</taxon>
        <taxon>Babesiidae</taxon>
        <taxon>Babesia</taxon>
    </lineage>
</organism>
<dbReference type="EMBL" id="BPLF01000002">
    <property type="protein sequence ID" value="GIX62747.1"/>
    <property type="molecule type" value="Genomic_DNA"/>
</dbReference>
<comment type="caution">
    <text evidence="8">The sequence shown here is derived from an EMBL/GenBank/DDBJ whole genome shotgun (WGS) entry which is preliminary data.</text>
</comment>
<evidence type="ECO:0000259" key="7">
    <source>
        <dbReference type="SMART" id="SM00839"/>
    </source>
</evidence>
<feature type="region of interest" description="Disordered" evidence="5">
    <location>
        <begin position="34"/>
        <end position="79"/>
    </location>
</feature>
<dbReference type="PROSITE" id="PS00074">
    <property type="entry name" value="GLFV_DEHYDROGENASE"/>
    <property type="match status" value="1"/>
</dbReference>
<evidence type="ECO:0000256" key="6">
    <source>
        <dbReference type="SAM" id="SignalP"/>
    </source>
</evidence>
<dbReference type="FunFam" id="1.10.285.10:FF:000001">
    <property type="entry name" value="Glutamate dehydrogenase"/>
    <property type="match status" value="1"/>
</dbReference>
<protein>
    <recommendedName>
        <fullName evidence="2">glutamate dehydrogenase (NADP(+))</fullName>
        <ecNumber evidence="2">1.4.1.4</ecNumber>
    </recommendedName>
</protein>
<dbReference type="InterPro" id="IPR006097">
    <property type="entry name" value="Glu/Leu/Phe/Val/Trp_DH_dimer"/>
</dbReference>
<dbReference type="Pfam" id="PF02812">
    <property type="entry name" value="ELFV_dehydrog_N"/>
    <property type="match status" value="1"/>
</dbReference>
<dbReference type="Gene3D" id="1.10.285.10">
    <property type="entry name" value="Glutamate Dehydrogenase, chain A, domain 3"/>
    <property type="match status" value="2"/>
</dbReference>
<keyword evidence="3 4" id="KW-0560">Oxidoreductase</keyword>
<dbReference type="PANTHER" id="PTHR43571">
    <property type="entry name" value="NADP-SPECIFIC GLUTAMATE DEHYDROGENASE 1-RELATED"/>
    <property type="match status" value="1"/>
</dbReference>
<dbReference type="InterPro" id="IPR036291">
    <property type="entry name" value="NAD(P)-bd_dom_sf"/>
</dbReference>
<dbReference type="InterPro" id="IPR033524">
    <property type="entry name" value="Glu/Leu/Phe/Val_DH_AS"/>
</dbReference>
<dbReference type="InterPro" id="IPR046346">
    <property type="entry name" value="Aminoacid_DH-like_N_sf"/>
</dbReference>
<feature type="compositionally biased region" description="Polar residues" evidence="5">
    <location>
        <begin position="119"/>
        <end position="164"/>
    </location>
</feature>
<dbReference type="GO" id="GO:0006537">
    <property type="term" value="P:glutamate biosynthetic process"/>
    <property type="evidence" value="ECO:0007669"/>
    <property type="project" value="TreeGrafter"/>
</dbReference>
<feature type="compositionally biased region" description="Basic residues" evidence="5">
    <location>
        <begin position="66"/>
        <end position="77"/>
    </location>
</feature>
<dbReference type="PRINTS" id="PR00082">
    <property type="entry name" value="GLFDHDRGNASE"/>
</dbReference>
<evidence type="ECO:0000256" key="3">
    <source>
        <dbReference type="ARBA" id="ARBA00023002"/>
    </source>
</evidence>
<dbReference type="Pfam" id="PF00208">
    <property type="entry name" value="ELFV_dehydrog"/>
    <property type="match status" value="1"/>
</dbReference>
<keyword evidence="6" id="KW-0732">Signal</keyword>
<feature type="domain" description="Glutamate/phenylalanine/leucine/valine/L-tryptophan dehydrogenase C-terminal" evidence="7">
    <location>
        <begin position="695"/>
        <end position="939"/>
    </location>
</feature>
<evidence type="ECO:0000313" key="8">
    <source>
        <dbReference type="EMBL" id="GIX62747.1"/>
    </source>
</evidence>
<name>A0AAV4LSJ5_BABCB</name>
<dbReference type="GeneID" id="94194228"/>
<gene>
    <name evidence="8" type="ORF">BcabD6B2_21820</name>
</gene>
<reference evidence="8 9" key="1">
    <citation type="submission" date="2021-06" db="EMBL/GenBank/DDBJ databases">
        <title>Genome sequence of Babesia caballi.</title>
        <authorList>
            <person name="Yamagishi J."/>
            <person name="Kidaka T."/>
            <person name="Ochi A."/>
        </authorList>
    </citation>
    <scope>NUCLEOTIDE SEQUENCE [LARGE SCALE GENOMIC DNA]</scope>
    <source>
        <strain evidence="8">USDA-D6B2</strain>
    </source>
</reference>
<dbReference type="EC" id="1.4.1.4" evidence="2"/>
<feature type="signal peptide" evidence="6">
    <location>
        <begin position="1"/>
        <end position="22"/>
    </location>
</feature>
<dbReference type="InterPro" id="IPR006095">
    <property type="entry name" value="Glu/Leu/Phe/Val/Trp_DH"/>
</dbReference>
<dbReference type="AlphaFoldDB" id="A0AAV4LSJ5"/>
<dbReference type="Proteomes" id="UP001497744">
    <property type="component" value="Unassembled WGS sequence"/>
</dbReference>
<dbReference type="PANTHER" id="PTHR43571:SF1">
    <property type="entry name" value="NADP-SPECIFIC GLUTAMATE DEHYDROGENASE 1-RELATED"/>
    <property type="match status" value="1"/>
</dbReference>
<evidence type="ECO:0000256" key="5">
    <source>
        <dbReference type="SAM" id="MobiDB-lite"/>
    </source>
</evidence>
<evidence type="ECO:0000256" key="2">
    <source>
        <dbReference type="ARBA" id="ARBA00012907"/>
    </source>
</evidence>
<dbReference type="SUPFAM" id="SSF53223">
    <property type="entry name" value="Aminoacid dehydrogenase-like, N-terminal domain"/>
    <property type="match status" value="1"/>
</dbReference>
<dbReference type="NCBIfam" id="NF006929">
    <property type="entry name" value="PRK09414.1"/>
    <property type="match status" value="1"/>
</dbReference>
<dbReference type="GO" id="GO:0005829">
    <property type="term" value="C:cytosol"/>
    <property type="evidence" value="ECO:0007669"/>
    <property type="project" value="TreeGrafter"/>
</dbReference>
<dbReference type="RefSeq" id="XP_067714816.1">
    <property type="nucleotide sequence ID" value="XM_067858715.1"/>
</dbReference>
<dbReference type="InterPro" id="IPR033922">
    <property type="entry name" value="NAD_bind_Glu_DH"/>
</dbReference>
<dbReference type="FunFam" id="3.40.50.10860:FF:000002">
    <property type="entry name" value="Glutamate dehydrogenase"/>
    <property type="match status" value="1"/>
</dbReference>